<feature type="compositionally biased region" description="Basic residues" evidence="1">
    <location>
        <begin position="510"/>
        <end position="529"/>
    </location>
</feature>
<evidence type="ECO:0000313" key="2">
    <source>
        <dbReference type="EMBL" id="KAI5619681.1"/>
    </source>
</evidence>
<dbReference type="PANTHER" id="PTHR38654">
    <property type="entry name" value="BUCKY BALL-RELATED"/>
    <property type="match status" value="1"/>
</dbReference>
<gene>
    <name evidence="2" type="ORF">C0J50_20780</name>
</gene>
<feature type="region of interest" description="Disordered" evidence="1">
    <location>
        <begin position="504"/>
        <end position="536"/>
    </location>
</feature>
<dbReference type="Proteomes" id="UP001205998">
    <property type="component" value="Unassembled WGS sequence"/>
</dbReference>
<evidence type="ECO:0000256" key="1">
    <source>
        <dbReference type="SAM" id="MobiDB-lite"/>
    </source>
</evidence>
<feature type="compositionally biased region" description="Polar residues" evidence="1">
    <location>
        <begin position="227"/>
        <end position="241"/>
    </location>
</feature>
<feature type="region of interest" description="Disordered" evidence="1">
    <location>
        <begin position="84"/>
        <end position="103"/>
    </location>
</feature>
<sequence length="595" mass="67053">MVLLLGPLSKALNPQCSRGAVSWLTMHSDPRFPTSLDTHISNSFERSDLWYTTLFFSNAQISVLHTVEPWSLWCSLANDVMAKEEEEEAEPSKPSQPMLGERSGSHPRPFFYVQPAGQPFYTYQWHMNQPYSQHGFPGSAFHFGRPYMLPYSYLQYPGYILPHTAMHPVDYRRIHERHFQHAPGCEATLRQYQHGQMVPRETTCVGAQTDPSEALNKLMECLDQLRASDSSQTSGSLSPLTKEQMCEEESGSMGKKVTSNSNMAEDDRDTTCSRVEHVTQEEESSLASGNEEKNEVVYQDCSESHSDSQSANEKNPNEKVQDEKEMEWKGCLISRPSSQSSPACSSSTRKAEDQSAIQKAQDISCCILHLPFEKVLSSGVYGASISSPSLGSPLNYTYRPPQLAHERVSVLSPSLDELSSHDELISTDIDDIDLFPTRIYTRGKLAEVASRRCHSSDLCLLYPKRLTCTTCGSHTFKELNRAKTCHYDDVEDSDEVEAQRRLRNAAGKGHVTRRTHSQSKHKFRASHHREKAESQHDSSRSELFCYETCTCSTGKSPKAANARQGKEFRAALSFLTHVVLKKVYKEKKKAHLFPT</sequence>
<name>A0AAD5ANZ3_SILAS</name>
<protein>
    <submittedName>
        <fullName evidence="2">Bucky ball</fullName>
    </submittedName>
</protein>
<comment type="caution">
    <text evidence="2">The sequence shown here is derived from an EMBL/GenBank/DDBJ whole genome shotgun (WGS) entry which is preliminary data.</text>
</comment>
<organism evidence="2 3">
    <name type="scientific">Silurus asotus</name>
    <name type="common">Amur catfish</name>
    <name type="synonym">Parasilurus asotus</name>
    <dbReference type="NCBI Taxonomy" id="30991"/>
    <lineage>
        <taxon>Eukaryota</taxon>
        <taxon>Metazoa</taxon>
        <taxon>Chordata</taxon>
        <taxon>Craniata</taxon>
        <taxon>Vertebrata</taxon>
        <taxon>Euteleostomi</taxon>
        <taxon>Actinopterygii</taxon>
        <taxon>Neopterygii</taxon>
        <taxon>Teleostei</taxon>
        <taxon>Ostariophysi</taxon>
        <taxon>Siluriformes</taxon>
        <taxon>Siluridae</taxon>
        <taxon>Silurus</taxon>
    </lineage>
</organism>
<reference evidence="2" key="1">
    <citation type="submission" date="2018-07" db="EMBL/GenBank/DDBJ databases">
        <title>Comparative genomics of catfishes provides insights into carnivory and benthic adaptation.</title>
        <authorList>
            <person name="Zhang Y."/>
            <person name="Wang D."/>
            <person name="Peng Z."/>
            <person name="Zheng S."/>
            <person name="Shao F."/>
            <person name="Tao W."/>
        </authorList>
    </citation>
    <scope>NUCLEOTIDE SEQUENCE</scope>
    <source>
        <strain evidence="2">Chongqing</strain>
    </source>
</reference>
<feature type="region of interest" description="Disordered" evidence="1">
    <location>
        <begin position="226"/>
        <end position="325"/>
    </location>
</feature>
<dbReference type="AlphaFoldDB" id="A0AAD5ANZ3"/>
<dbReference type="InterPro" id="IPR053309">
    <property type="entry name" value="Balbiani_Body_Formation"/>
</dbReference>
<feature type="compositionally biased region" description="Basic and acidic residues" evidence="1">
    <location>
        <begin position="315"/>
        <end position="325"/>
    </location>
</feature>
<keyword evidence="3" id="KW-1185">Reference proteome</keyword>
<dbReference type="EMBL" id="MU551664">
    <property type="protein sequence ID" value="KAI5619681.1"/>
    <property type="molecule type" value="Genomic_DNA"/>
</dbReference>
<accession>A0AAD5ANZ3</accession>
<feature type="compositionally biased region" description="Basic and acidic residues" evidence="1">
    <location>
        <begin position="269"/>
        <end position="280"/>
    </location>
</feature>
<dbReference type="PANTHER" id="PTHR38654:SF1">
    <property type="entry name" value="BUCKY BALL"/>
    <property type="match status" value="1"/>
</dbReference>
<evidence type="ECO:0000313" key="3">
    <source>
        <dbReference type="Proteomes" id="UP001205998"/>
    </source>
</evidence>
<proteinExistence type="predicted"/>